<dbReference type="SMART" id="SM01413">
    <property type="entry name" value="Ribosomal_S19e"/>
    <property type="match status" value="1"/>
</dbReference>
<accession>A0AAW0HI88</accession>
<keyword evidence="8" id="KW-1185">Reference proteome</keyword>
<sequence length="148" mass="16137">MMPGVILKDINQQEFIRALAAFLKKSGKLKVPEWMNTVKLANIKSLPPIMRYGSTHEQLLQHGTLYLRDGPGVGSMTKIYGGQQRKPLQQRLQECGPPCSPSPGGSENGGKGPRWGPQTNTSGTERSGQDCRTGGSCQQEALEQRMLG</sequence>
<organism evidence="7 8">
    <name type="scientific">Myodes glareolus</name>
    <name type="common">Bank vole</name>
    <name type="synonym">Clethrionomys glareolus</name>
    <dbReference type="NCBI Taxonomy" id="447135"/>
    <lineage>
        <taxon>Eukaryota</taxon>
        <taxon>Metazoa</taxon>
        <taxon>Chordata</taxon>
        <taxon>Craniata</taxon>
        <taxon>Vertebrata</taxon>
        <taxon>Euteleostomi</taxon>
        <taxon>Mammalia</taxon>
        <taxon>Eutheria</taxon>
        <taxon>Euarchontoglires</taxon>
        <taxon>Glires</taxon>
        <taxon>Rodentia</taxon>
        <taxon>Myomorpha</taxon>
        <taxon>Muroidea</taxon>
        <taxon>Cricetidae</taxon>
        <taxon>Arvicolinae</taxon>
        <taxon>Myodes</taxon>
    </lineage>
</organism>
<dbReference type="InterPro" id="IPR001266">
    <property type="entry name" value="Ribosomal_eS19"/>
</dbReference>
<dbReference type="GO" id="GO:0003723">
    <property type="term" value="F:RNA binding"/>
    <property type="evidence" value="ECO:0007669"/>
    <property type="project" value="TreeGrafter"/>
</dbReference>
<dbReference type="EMBL" id="JBBHLL010000521">
    <property type="protein sequence ID" value="KAK7801096.1"/>
    <property type="molecule type" value="Genomic_DNA"/>
</dbReference>
<name>A0AAW0HI88_MYOGA</name>
<keyword evidence="2" id="KW-0689">Ribosomal protein</keyword>
<comment type="caution">
    <text evidence="7">The sequence shown here is derived from an EMBL/GenBank/DDBJ whole genome shotgun (WGS) entry which is preliminary data.</text>
</comment>
<dbReference type="PANTHER" id="PTHR11710:SF0">
    <property type="entry name" value="40S RIBOSOMAL PROTEIN S19"/>
    <property type="match status" value="1"/>
</dbReference>
<keyword evidence="3" id="KW-0687">Ribonucleoprotein</keyword>
<comment type="similarity">
    <text evidence="1">Belongs to the eukaryotic ribosomal protein eS19 family.</text>
</comment>
<dbReference type="GO" id="GO:0022627">
    <property type="term" value="C:cytosolic small ribosomal subunit"/>
    <property type="evidence" value="ECO:0007669"/>
    <property type="project" value="TreeGrafter"/>
</dbReference>
<dbReference type="Proteomes" id="UP001488838">
    <property type="component" value="Unassembled WGS sequence"/>
</dbReference>
<reference evidence="7 8" key="1">
    <citation type="journal article" date="2023" name="bioRxiv">
        <title>Conserved and derived expression patterns and positive selection on dental genes reveal complex evolutionary context of ever-growing rodent molars.</title>
        <authorList>
            <person name="Calamari Z.T."/>
            <person name="Song A."/>
            <person name="Cohen E."/>
            <person name="Akter M."/>
            <person name="Roy R.D."/>
            <person name="Hallikas O."/>
            <person name="Christensen M.M."/>
            <person name="Li P."/>
            <person name="Marangoni P."/>
            <person name="Jernvall J."/>
            <person name="Klein O.D."/>
        </authorList>
    </citation>
    <scope>NUCLEOTIDE SEQUENCE [LARGE SCALE GENOMIC DNA]</scope>
    <source>
        <strain evidence="7">V071</strain>
    </source>
</reference>
<dbReference type="GO" id="GO:0000028">
    <property type="term" value="P:ribosomal small subunit assembly"/>
    <property type="evidence" value="ECO:0007669"/>
    <property type="project" value="TreeGrafter"/>
</dbReference>
<evidence type="ECO:0000256" key="5">
    <source>
        <dbReference type="ARBA" id="ARBA00046747"/>
    </source>
</evidence>
<evidence type="ECO:0000256" key="1">
    <source>
        <dbReference type="ARBA" id="ARBA00010014"/>
    </source>
</evidence>
<protein>
    <recommendedName>
        <fullName evidence="9">Ribosomal protein S19</fullName>
    </recommendedName>
</protein>
<gene>
    <name evidence="7" type="ORF">U0070_000876</name>
</gene>
<feature type="compositionally biased region" description="Polar residues" evidence="6">
    <location>
        <begin position="117"/>
        <end position="126"/>
    </location>
</feature>
<evidence type="ECO:0000256" key="2">
    <source>
        <dbReference type="ARBA" id="ARBA00022980"/>
    </source>
</evidence>
<dbReference type="Gene3D" id="1.10.10.10">
    <property type="entry name" value="Winged helix-like DNA-binding domain superfamily/Winged helix DNA-binding domain"/>
    <property type="match status" value="1"/>
</dbReference>
<feature type="region of interest" description="Disordered" evidence="6">
    <location>
        <begin position="85"/>
        <end position="148"/>
    </location>
</feature>
<dbReference type="GO" id="GO:0006412">
    <property type="term" value="P:translation"/>
    <property type="evidence" value="ECO:0007669"/>
    <property type="project" value="InterPro"/>
</dbReference>
<evidence type="ECO:0008006" key="9">
    <source>
        <dbReference type="Google" id="ProtNLM"/>
    </source>
</evidence>
<dbReference type="SUPFAM" id="SSF46785">
    <property type="entry name" value="Winged helix' DNA-binding domain"/>
    <property type="match status" value="1"/>
</dbReference>
<dbReference type="InterPro" id="IPR036388">
    <property type="entry name" value="WH-like_DNA-bd_sf"/>
</dbReference>
<dbReference type="GO" id="GO:0003735">
    <property type="term" value="F:structural constituent of ribosome"/>
    <property type="evidence" value="ECO:0007669"/>
    <property type="project" value="InterPro"/>
</dbReference>
<evidence type="ECO:0000313" key="8">
    <source>
        <dbReference type="Proteomes" id="UP001488838"/>
    </source>
</evidence>
<proteinExistence type="inferred from homology"/>
<dbReference type="Pfam" id="PF01090">
    <property type="entry name" value="Ribosomal_S19e"/>
    <property type="match status" value="1"/>
</dbReference>
<evidence type="ECO:0000256" key="6">
    <source>
        <dbReference type="SAM" id="MobiDB-lite"/>
    </source>
</evidence>
<evidence type="ECO:0000313" key="7">
    <source>
        <dbReference type="EMBL" id="KAK7801096.1"/>
    </source>
</evidence>
<comment type="subunit">
    <text evidence="5">Component of the small ribosomal subunit. Part of the small subunit (SSU) processome, composed of more than 70 proteins and the RNA chaperone small nucleolar RNA (snoRNA) U3. Interacts with RPS19BP1; the interaction is direct and mediates the integration of RPS19 in state post-A1. Interacts with RPS19BP1.</text>
</comment>
<dbReference type="PANTHER" id="PTHR11710">
    <property type="entry name" value="40S RIBOSOMAL PROTEIN S19"/>
    <property type="match status" value="1"/>
</dbReference>
<dbReference type="InterPro" id="IPR036390">
    <property type="entry name" value="WH_DNA-bd_sf"/>
</dbReference>
<evidence type="ECO:0000256" key="4">
    <source>
        <dbReference type="ARBA" id="ARBA00045524"/>
    </source>
</evidence>
<evidence type="ECO:0000256" key="3">
    <source>
        <dbReference type="ARBA" id="ARBA00023274"/>
    </source>
</evidence>
<dbReference type="AlphaFoldDB" id="A0AAW0HI88"/>
<comment type="function">
    <text evidence="4">Component of the small ribosomal subunit. The ribosome is a large ribonucleoprotein complex responsible for the synthesis of proteins in the cell. Required for pre-rRNA processing and maturation of 40S ribosomal subunits. Part of the small subunit (SSU) processome, first precursor of the small eukaryotic ribosomal subunit. During the assembly of the SSU processome in the nucleolus, many ribosome biogenesis factors, an RNA chaperone and ribosomal proteins associate with the nascent pre-rRNA and work in concert to generate RNA folding, modifications, rearrangements and cleavage as well as targeted degradation of pre-ribosomal RNA by the RNA exosome.</text>
</comment>